<proteinExistence type="predicted"/>
<feature type="region of interest" description="Disordered" evidence="2">
    <location>
        <begin position="1"/>
        <end position="35"/>
    </location>
</feature>
<evidence type="ECO:0000256" key="1">
    <source>
        <dbReference type="SAM" id="Coils"/>
    </source>
</evidence>
<accession>A0A8K0KZU1</accession>
<reference evidence="4" key="1">
    <citation type="submission" date="2021-07" db="EMBL/GenBank/DDBJ databases">
        <title>Elsinoe batatas strain:CRI-CJ2 Genome sequencing and assembly.</title>
        <authorList>
            <person name="Huang L."/>
        </authorList>
    </citation>
    <scope>NUCLEOTIDE SEQUENCE</scope>
    <source>
        <strain evidence="4">CRI-CJ2</strain>
    </source>
</reference>
<keyword evidence="5" id="KW-1185">Reference proteome</keyword>
<keyword evidence="3" id="KW-1133">Transmembrane helix</keyword>
<sequence>MSAIRWWPPGQPDIKTSPSKRKKPKSDRNLNPHYSKRNAAGRIYDRWKQTRVGPFITVRENPETFEGIQKYLLSRQSETERALAFFKTQLIARYGRRRLTRLWMMVYMRCKKGEERRGRLAEPAALRQVPVYFLESEHTGSEIPSIQLVPRRRHASSGYHQYILNLFAGGLVESFLIAGFPIKAVAILGVLMPPFYFVFKARSLRKAVKHGSLPCWTACWNKTYFGPKGLSVGFDLPGPIFPDTFVHPRRKFWLPSRVLHSELKKPMRPSRAARRARITIARVRAPVPEAGRIPNIDPLKLGFLQMIFHEMKARPRAWIDEHERRARELKNAIDKLKARRRYLEELIATAPALPSRPASPLMVDDSDSGSSISTINSIIVKDMDAPRYVTSTNAERMKQRRDYIATIPGQSRTKTKPRKRVKFAKMAVIYDEDEEGHTSTERNAPTKKFR</sequence>
<gene>
    <name evidence="4" type="ORF">KVT40_005397</name>
</gene>
<evidence type="ECO:0000256" key="3">
    <source>
        <dbReference type="SAM" id="Phobius"/>
    </source>
</evidence>
<dbReference type="AlphaFoldDB" id="A0A8K0KZU1"/>
<dbReference type="EMBL" id="JAESVG020000006">
    <property type="protein sequence ID" value="KAG8626452.1"/>
    <property type="molecule type" value="Genomic_DNA"/>
</dbReference>
<evidence type="ECO:0000256" key="2">
    <source>
        <dbReference type="SAM" id="MobiDB-lite"/>
    </source>
</evidence>
<evidence type="ECO:0000313" key="5">
    <source>
        <dbReference type="Proteomes" id="UP000809789"/>
    </source>
</evidence>
<feature type="transmembrane region" description="Helical" evidence="3">
    <location>
        <begin position="175"/>
        <end position="199"/>
    </location>
</feature>
<feature type="region of interest" description="Disordered" evidence="2">
    <location>
        <begin position="431"/>
        <end position="450"/>
    </location>
</feature>
<protein>
    <submittedName>
        <fullName evidence="4">Uncharacterized protein</fullName>
    </submittedName>
</protein>
<keyword evidence="3" id="KW-0472">Membrane</keyword>
<evidence type="ECO:0000313" key="4">
    <source>
        <dbReference type="EMBL" id="KAG8626452.1"/>
    </source>
</evidence>
<dbReference type="Proteomes" id="UP000809789">
    <property type="component" value="Unassembled WGS sequence"/>
</dbReference>
<keyword evidence="3" id="KW-0812">Transmembrane</keyword>
<dbReference type="OrthoDB" id="252020at2759"/>
<name>A0A8K0KZU1_9PEZI</name>
<feature type="coiled-coil region" evidence="1">
    <location>
        <begin position="319"/>
        <end position="346"/>
    </location>
</feature>
<comment type="caution">
    <text evidence="4">The sequence shown here is derived from an EMBL/GenBank/DDBJ whole genome shotgun (WGS) entry which is preliminary data.</text>
</comment>
<organism evidence="4 5">
    <name type="scientific">Elsinoe batatas</name>
    <dbReference type="NCBI Taxonomy" id="2601811"/>
    <lineage>
        <taxon>Eukaryota</taxon>
        <taxon>Fungi</taxon>
        <taxon>Dikarya</taxon>
        <taxon>Ascomycota</taxon>
        <taxon>Pezizomycotina</taxon>
        <taxon>Dothideomycetes</taxon>
        <taxon>Dothideomycetidae</taxon>
        <taxon>Myriangiales</taxon>
        <taxon>Elsinoaceae</taxon>
        <taxon>Elsinoe</taxon>
    </lineage>
</organism>
<keyword evidence="1" id="KW-0175">Coiled coil</keyword>